<gene>
    <name evidence="5" type="ORF">GCM10011352_05730</name>
</gene>
<comment type="similarity">
    <text evidence="2 4">Belongs to the class-III pyridoxal-phosphate-dependent aminotransferase family.</text>
</comment>
<dbReference type="RefSeq" id="WP_188745579.1">
    <property type="nucleotide sequence ID" value="NZ_BMIJ01000001.1"/>
</dbReference>
<evidence type="ECO:0000256" key="4">
    <source>
        <dbReference type="RuleBase" id="RU003560"/>
    </source>
</evidence>
<proteinExistence type="inferred from homology"/>
<evidence type="ECO:0000313" key="5">
    <source>
        <dbReference type="EMBL" id="GGB82768.1"/>
    </source>
</evidence>
<evidence type="ECO:0000256" key="2">
    <source>
        <dbReference type="ARBA" id="ARBA00008954"/>
    </source>
</evidence>
<dbReference type="PANTHER" id="PTHR43094">
    <property type="entry name" value="AMINOTRANSFERASE"/>
    <property type="match status" value="1"/>
</dbReference>
<dbReference type="PIRSF" id="PIRSF000521">
    <property type="entry name" value="Transaminase_4ab_Lys_Orn"/>
    <property type="match status" value="1"/>
</dbReference>
<dbReference type="InterPro" id="IPR015421">
    <property type="entry name" value="PyrdxlP-dep_Trfase_major"/>
</dbReference>
<dbReference type="Proteomes" id="UP000629025">
    <property type="component" value="Unassembled WGS sequence"/>
</dbReference>
<sequence>MNAINKEPVRSDDIRALDAEHHLHPFTDTQALNNKGARIIERAEGVYLWDSEGNRIIDGMAGLWCVNIGYGRKELADVAKEQMNQLPYYNTFFQTTTNPATQLAKELAAVTPGDLNHIFFANSGSEAIDTIIRMVRRYWEVEGKPWRKVMISRNNAYHGSTIGGTSLGGMSAMHKQGGPMVPGMEHIRQPYWYGEADGQSPEEFAQTCAQALEEKILQVGPDNVAAFVGEPIQGAGGVITPPPGYWAAIQKICRKYDILLVADEVICGFGRTGNWFGSQTFDIKPDLISMAKGLSSGYQPISAVAVGDRVANALIAKGGEFFHGFTYSGHPVAAAVALENLRILREERVIEQVRDETGPYLQQQLRERLGGHPLVGHIEGVGLIAGMALAQDKSTHKLFDSNLDVGTICRNHCFANGLIMRACGNRMVLSPPLVISKAEIDELIDKALTCLDLTVKSLADMGIKVAQ</sequence>
<dbReference type="EMBL" id="BMIJ01000001">
    <property type="protein sequence ID" value="GGB82768.1"/>
    <property type="molecule type" value="Genomic_DNA"/>
</dbReference>
<evidence type="ECO:0000313" key="6">
    <source>
        <dbReference type="Proteomes" id="UP000629025"/>
    </source>
</evidence>
<dbReference type="InterPro" id="IPR015422">
    <property type="entry name" value="PyrdxlP-dep_Trfase_small"/>
</dbReference>
<dbReference type="InterPro" id="IPR005814">
    <property type="entry name" value="Aminotrans_3"/>
</dbReference>
<protein>
    <submittedName>
        <fullName evidence="5">Aspartate aminotransferase family protein</fullName>
    </submittedName>
</protein>
<dbReference type="Gene3D" id="3.90.1150.10">
    <property type="entry name" value="Aspartate Aminotransferase, domain 1"/>
    <property type="match status" value="1"/>
</dbReference>
<name>A0ABQ1JZE0_9GAMM</name>
<accession>A0ABQ1JZE0</accession>
<dbReference type="PROSITE" id="PS00600">
    <property type="entry name" value="AA_TRANSFER_CLASS_3"/>
    <property type="match status" value="1"/>
</dbReference>
<reference evidence="6" key="1">
    <citation type="journal article" date="2019" name="Int. J. Syst. Evol. Microbiol.">
        <title>The Global Catalogue of Microorganisms (GCM) 10K type strain sequencing project: providing services to taxonomists for standard genome sequencing and annotation.</title>
        <authorList>
            <consortium name="The Broad Institute Genomics Platform"/>
            <consortium name="The Broad Institute Genome Sequencing Center for Infectious Disease"/>
            <person name="Wu L."/>
            <person name="Ma J."/>
        </authorList>
    </citation>
    <scope>NUCLEOTIDE SEQUENCE [LARGE SCALE GENOMIC DNA]</scope>
    <source>
        <strain evidence="6">CGMCC 1.15341</strain>
    </source>
</reference>
<keyword evidence="5" id="KW-0808">Transferase</keyword>
<dbReference type="NCBIfam" id="NF005682">
    <property type="entry name" value="PRK07480.1"/>
    <property type="match status" value="1"/>
</dbReference>
<dbReference type="GO" id="GO:0008483">
    <property type="term" value="F:transaminase activity"/>
    <property type="evidence" value="ECO:0007669"/>
    <property type="project" value="UniProtKB-KW"/>
</dbReference>
<dbReference type="Gene3D" id="3.40.640.10">
    <property type="entry name" value="Type I PLP-dependent aspartate aminotransferase-like (Major domain)"/>
    <property type="match status" value="1"/>
</dbReference>
<organism evidence="5 6">
    <name type="scientific">Marinobacterium zhoushanense</name>
    <dbReference type="NCBI Taxonomy" id="1679163"/>
    <lineage>
        <taxon>Bacteria</taxon>
        <taxon>Pseudomonadati</taxon>
        <taxon>Pseudomonadota</taxon>
        <taxon>Gammaproteobacteria</taxon>
        <taxon>Oceanospirillales</taxon>
        <taxon>Oceanospirillaceae</taxon>
        <taxon>Marinobacterium</taxon>
    </lineage>
</organism>
<dbReference type="Pfam" id="PF00202">
    <property type="entry name" value="Aminotran_3"/>
    <property type="match status" value="1"/>
</dbReference>
<comment type="caution">
    <text evidence="5">The sequence shown here is derived from an EMBL/GenBank/DDBJ whole genome shotgun (WGS) entry which is preliminary data.</text>
</comment>
<keyword evidence="5" id="KW-0032">Aminotransferase</keyword>
<dbReference type="SUPFAM" id="SSF53383">
    <property type="entry name" value="PLP-dependent transferases"/>
    <property type="match status" value="1"/>
</dbReference>
<comment type="cofactor">
    <cofactor evidence="1">
        <name>pyridoxal 5'-phosphate</name>
        <dbReference type="ChEBI" id="CHEBI:597326"/>
    </cofactor>
</comment>
<dbReference type="InterPro" id="IPR015424">
    <property type="entry name" value="PyrdxlP-dep_Trfase"/>
</dbReference>
<evidence type="ECO:0000256" key="1">
    <source>
        <dbReference type="ARBA" id="ARBA00001933"/>
    </source>
</evidence>
<keyword evidence="6" id="KW-1185">Reference proteome</keyword>
<keyword evidence="3 4" id="KW-0663">Pyridoxal phosphate</keyword>
<dbReference type="NCBIfam" id="NF004767">
    <property type="entry name" value="PRK06105.1"/>
    <property type="match status" value="1"/>
</dbReference>
<dbReference type="CDD" id="cd00610">
    <property type="entry name" value="OAT_like"/>
    <property type="match status" value="1"/>
</dbReference>
<dbReference type="InterPro" id="IPR049704">
    <property type="entry name" value="Aminotrans_3_PPA_site"/>
</dbReference>
<dbReference type="PANTHER" id="PTHR43094:SF1">
    <property type="entry name" value="AMINOTRANSFERASE CLASS-III"/>
    <property type="match status" value="1"/>
</dbReference>
<evidence type="ECO:0000256" key="3">
    <source>
        <dbReference type="ARBA" id="ARBA00022898"/>
    </source>
</evidence>